<dbReference type="SUPFAM" id="SSF51430">
    <property type="entry name" value="NAD(P)-linked oxidoreductase"/>
    <property type="match status" value="1"/>
</dbReference>
<evidence type="ECO:0000313" key="3">
    <source>
        <dbReference type="EMBL" id="KAF7557607.1"/>
    </source>
</evidence>
<evidence type="ECO:0000313" key="4">
    <source>
        <dbReference type="Proteomes" id="UP000722485"/>
    </source>
</evidence>
<dbReference type="OrthoDB" id="2310150at2759"/>
<name>A0A9P5HLC0_9HYPO</name>
<dbReference type="Pfam" id="PF00248">
    <property type="entry name" value="Aldo_ket_red"/>
    <property type="match status" value="1"/>
</dbReference>
<dbReference type="InterPro" id="IPR036812">
    <property type="entry name" value="NAD(P)_OxRdtase_dom_sf"/>
</dbReference>
<dbReference type="PRINTS" id="PR00069">
    <property type="entry name" value="ALDKETRDTASE"/>
</dbReference>
<reference evidence="3" key="1">
    <citation type="submission" date="2020-03" db="EMBL/GenBank/DDBJ databases">
        <title>Draft Genome Sequence of Cylindrodendrum hubeiense.</title>
        <authorList>
            <person name="Buettner E."/>
            <person name="Kellner H."/>
        </authorList>
    </citation>
    <scope>NUCLEOTIDE SEQUENCE</scope>
    <source>
        <strain evidence="3">IHI 201604</strain>
    </source>
</reference>
<dbReference type="PANTHER" id="PTHR43364">
    <property type="entry name" value="NADH-SPECIFIC METHYLGLYOXAL REDUCTASE-RELATED"/>
    <property type="match status" value="1"/>
</dbReference>
<sequence length="316" mass="35037">MSDIKIIFGALGEAWKSDETGPKVLDILTKEGIKNIDTARIYEGSEELLGKRGAAQRFTIDTKHPGGWRSEPATKANVLEIAEKSLGLIQTKQVDIYYLHSPDRKARLEDTLEGINELYKQGKIKRFGLSNFLTNEVEDVIRVATEKGYVLPTVYQGNYSAVARKVEDTLFPLLRKHNIAFYAYSPIAGGFLAKTRAQVLEGAARFDPESPVGKIYSTLYNKPTFLDALDKWGAISSENAIPKAELAYRWIAYHSALSKDYGDGIIVGARTPDQLTETIVGLRNGPLPEKAVEEIQGVWDIIKDDAGLDNFNLNNA</sequence>
<dbReference type="Proteomes" id="UP000722485">
    <property type="component" value="Unassembled WGS sequence"/>
</dbReference>
<accession>A0A9P5HLC0</accession>
<dbReference type="PANTHER" id="PTHR43364:SF4">
    <property type="entry name" value="NAD(P)-LINKED OXIDOREDUCTASE SUPERFAMILY PROTEIN"/>
    <property type="match status" value="1"/>
</dbReference>
<protein>
    <recommendedName>
        <fullName evidence="2">NADP-dependent oxidoreductase domain-containing protein</fullName>
    </recommendedName>
</protein>
<comment type="caution">
    <text evidence="3">The sequence shown here is derived from an EMBL/GenBank/DDBJ whole genome shotgun (WGS) entry which is preliminary data.</text>
</comment>
<dbReference type="InterPro" id="IPR023210">
    <property type="entry name" value="NADP_OxRdtase_dom"/>
</dbReference>
<evidence type="ECO:0000256" key="1">
    <source>
        <dbReference type="ARBA" id="ARBA00023002"/>
    </source>
</evidence>
<dbReference type="InterPro" id="IPR050523">
    <property type="entry name" value="AKR_Detox_Biosynth"/>
</dbReference>
<dbReference type="EMBL" id="JAANBB010000004">
    <property type="protein sequence ID" value="KAF7557607.1"/>
    <property type="molecule type" value="Genomic_DNA"/>
</dbReference>
<gene>
    <name evidence="3" type="ORF">G7Z17_g540</name>
</gene>
<feature type="domain" description="NADP-dependent oxidoreductase" evidence="2">
    <location>
        <begin position="6"/>
        <end position="299"/>
    </location>
</feature>
<dbReference type="Gene3D" id="3.20.20.100">
    <property type="entry name" value="NADP-dependent oxidoreductase domain"/>
    <property type="match status" value="1"/>
</dbReference>
<dbReference type="GO" id="GO:0016491">
    <property type="term" value="F:oxidoreductase activity"/>
    <property type="evidence" value="ECO:0007669"/>
    <property type="project" value="UniProtKB-KW"/>
</dbReference>
<dbReference type="InterPro" id="IPR020471">
    <property type="entry name" value="AKR"/>
</dbReference>
<dbReference type="CDD" id="cd19075">
    <property type="entry name" value="AKR_AKR7A1-5"/>
    <property type="match status" value="1"/>
</dbReference>
<proteinExistence type="predicted"/>
<evidence type="ECO:0000259" key="2">
    <source>
        <dbReference type="Pfam" id="PF00248"/>
    </source>
</evidence>
<keyword evidence="1" id="KW-0560">Oxidoreductase</keyword>
<organism evidence="3 4">
    <name type="scientific">Cylindrodendrum hubeiense</name>
    <dbReference type="NCBI Taxonomy" id="595255"/>
    <lineage>
        <taxon>Eukaryota</taxon>
        <taxon>Fungi</taxon>
        <taxon>Dikarya</taxon>
        <taxon>Ascomycota</taxon>
        <taxon>Pezizomycotina</taxon>
        <taxon>Sordariomycetes</taxon>
        <taxon>Hypocreomycetidae</taxon>
        <taxon>Hypocreales</taxon>
        <taxon>Nectriaceae</taxon>
        <taxon>Cylindrodendrum</taxon>
    </lineage>
</organism>
<dbReference type="AlphaFoldDB" id="A0A9P5HLC0"/>
<keyword evidence="4" id="KW-1185">Reference proteome</keyword>